<dbReference type="AlphaFoldDB" id="A0A484GJL5"/>
<dbReference type="Proteomes" id="UP000295264">
    <property type="component" value="Unassembled WGS sequence"/>
</dbReference>
<accession>A0A484GJL5</accession>
<comment type="caution">
    <text evidence="1">The sequence shown here is derived from an EMBL/GenBank/DDBJ whole genome shotgun (WGS) entry which is preliminary data.</text>
</comment>
<name>A0A484GJL5_SOUCH</name>
<sequence length="35" mass="4020">KKQQHFSLTLKEETPALSSAPKAEFLLKLFLEQFA</sequence>
<reference evidence="1 2" key="1">
    <citation type="journal article" date="2018" name="Genomics">
        <title>Molecular footprints of inshore aquatic adaptation in Indo-Pacific humpback dolphin (Sousa chinensis).</title>
        <authorList>
            <person name="Ming Y."/>
            <person name="Jian J."/>
            <person name="Yu F."/>
            <person name="Yu X."/>
            <person name="Wang J."/>
            <person name="Liu W."/>
        </authorList>
    </citation>
    <scope>NUCLEOTIDE SEQUENCE [LARGE SCALE GENOMIC DNA]</scope>
    <source>
        <strain evidence="1">MY-2018</strain>
        <tissue evidence="1">Skin</tissue>
    </source>
</reference>
<evidence type="ECO:0000313" key="1">
    <source>
        <dbReference type="EMBL" id="TEA35884.1"/>
    </source>
</evidence>
<proteinExistence type="predicted"/>
<keyword evidence="2" id="KW-1185">Reference proteome</keyword>
<feature type="non-terminal residue" evidence="1">
    <location>
        <position position="1"/>
    </location>
</feature>
<organism evidence="1 2">
    <name type="scientific">Sousa chinensis</name>
    <name type="common">Indo-pacific humpbacked dolphin</name>
    <name type="synonym">Steno chinensis</name>
    <dbReference type="NCBI Taxonomy" id="103600"/>
    <lineage>
        <taxon>Eukaryota</taxon>
        <taxon>Metazoa</taxon>
        <taxon>Chordata</taxon>
        <taxon>Craniata</taxon>
        <taxon>Vertebrata</taxon>
        <taxon>Euteleostomi</taxon>
        <taxon>Mammalia</taxon>
        <taxon>Eutheria</taxon>
        <taxon>Laurasiatheria</taxon>
        <taxon>Artiodactyla</taxon>
        <taxon>Whippomorpha</taxon>
        <taxon>Cetacea</taxon>
        <taxon>Odontoceti</taxon>
        <taxon>Delphinidae</taxon>
        <taxon>Sousa</taxon>
    </lineage>
</organism>
<protein>
    <submittedName>
        <fullName evidence="1">Uncharacterized protein</fullName>
    </submittedName>
</protein>
<gene>
    <name evidence="1" type="ORF">DBR06_SOUSAS50410010</name>
</gene>
<dbReference type="EMBL" id="QWLN02007099">
    <property type="protein sequence ID" value="TEA35884.1"/>
    <property type="molecule type" value="Genomic_DNA"/>
</dbReference>
<evidence type="ECO:0000313" key="2">
    <source>
        <dbReference type="Proteomes" id="UP000295264"/>
    </source>
</evidence>